<keyword evidence="10" id="KW-0902">Two-component regulatory system</keyword>
<dbReference type="STRING" id="1852522.SAMN06295960_2402"/>
<dbReference type="NCBIfam" id="NF033092">
    <property type="entry name" value="HK_WalK"/>
    <property type="match status" value="1"/>
</dbReference>
<dbReference type="FunFam" id="1.10.287.130:FF:000001">
    <property type="entry name" value="Two-component sensor histidine kinase"/>
    <property type="match status" value="1"/>
</dbReference>
<dbReference type="InterPro" id="IPR036890">
    <property type="entry name" value="HATPase_C_sf"/>
</dbReference>
<evidence type="ECO:0000313" key="17">
    <source>
        <dbReference type="Proteomes" id="UP000193834"/>
    </source>
</evidence>
<dbReference type="PRINTS" id="PR00344">
    <property type="entry name" value="BCTRLSENSOR"/>
</dbReference>
<dbReference type="InterPro" id="IPR057640">
    <property type="entry name" value="Cache_WalK"/>
</dbReference>
<dbReference type="GO" id="GO:0016036">
    <property type="term" value="P:cellular response to phosphate starvation"/>
    <property type="evidence" value="ECO:0007669"/>
    <property type="project" value="TreeGrafter"/>
</dbReference>
<dbReference type="Gene3D" id="1.10.287.130">
    <property type="match status" value="1"/>
</dbReference>
<dbReference type="EC" id="2.7.13.3" evidence="3"/>
<dbReference type="SUPFAM" id="SSF55874">
    <property type="entry name" value="ATPase domain of HSP90 chaperone/DNA topoisomerase II/histidine kinase"/>
    <property type="match status" value="1"/>
</dbReference>
<evidence type="ECO:0000256" key="7">
    <source>
        <dbReference type="ARBA" id="ARBA00022741"/>
    </source>
</evidence>
<feature type="transmembrane region" description="Helical" evidence="12">
    <location>
        <begin position="12"/>
        <end position="36"/>
    </location>
</feature>
<dbReference type="CDD" id="cd00082">
    <property type="entry name" value="HisKA"/>
    <property type="match status" value="1"/>
</dbReference>
<dbReference type="SMART" id="SM00387">
    <property type="entry name" value="HATPase_c"/>
    <property type="match status" value="1"/>
</dbReference>
<evidence type="ECO:0000256" key="1">
    <source>
        <dbReference type="ARBA" id="ARBA00000085"/>
    </source>
</evidence>
<dbReference type="InterPro" id="IPR000014">
    <property type="entry name" value="PAS"/>
</dbReference>
<evidence type="ECO:0000259" key="15">
    <source>
        <dbReference type="PROSITE" id="PS50885"/>
    </source>
</evidence>
<dbReference type="Pfam" id="PF00512">
    <property type="entry name" value="HisKA"/>
    <property type="match status" value="1"/>
</dbReference>
<sequence length="625" mass="70005">MKVWINRFLRTIQAKLIIIYVLLILIAMQLIGVYFVSTMKHTLTNNFTNDLQMTANFVLTYAEQKLKGEEEIDSEGSLEDLEAIVRNLFNMNGVEIQILDATGKVLITSVQAHADYIGRKNTEMVVNRALQGIRDNEEVIIDEENVRKKVLAKPISSGTKIVGALYVVASMKDLYTTIEDINKIFLSGMVIALGLTAVLGVILAHTITQPIKNITRQATRVADGDFEGQVPVLGNDEIGQLSEAFNDMTRRLQEALSVNEEEKEKLASVLTNMSDGVIAADEQGRVILINRRASVMLGKRGQECENKPMADLLGVEPWQLEERAQDKVNWMLLPLHSAEGDSEPHETILRVTFTPIHRRGEGITGTIVVLQDVTEQEKLDQSRREFVANVSHELRTPLTTIKSYAEALEDGALEEQQLAGRFVGVIRNETERMIRLVTDLLHLSRLDSKHAKLRMKPIHVSELLEEVLDRFSFQFRSKQIEAVIEVKEGVEQAWMDRDQIDQVLDNLVSNALKYTAEGGSVKLIADVTEDQRFVSITVQDTGIGIPKKDLERIFERFYRVDKGRSRNMGGTGLGLSIAREMVLAHGGSIVMESEWNEGTSVTFTLPMKDSLQHLDEAQEGSEAGL</sequence>
<dbReference type="GO" id="GO:0005886">
    <property type="term" value="C:plasma membrane"/>
    <property type="evidence" value="ECO:0007669"/>
    <property type="project" value="UniProtKB-SubCell"/>
</dbReference>
<dbReference type="Gene3D" id="3.30.450.20">
    <property type="entry name" value="PAS domain"/>
    <property type="match status" value="2"/>
</dbReference>
<evidence type="ECO:0000256" key="3">
    <source>
        <dbReference type="ARBA" id="ARBA00012438"/>
    </source>
</evidence>
<dbReference type="EMBL" id="FXAZ01000003">
    <property type="protein sequence ID" value="SMG41458.1"/>
    <property type="molecule type" value="Genomic_DNA"/>
</dbReference>
<protein>
    <recommendedName>
        <fullName evidence="3">histidine kinase</fullName>
        <ecNumber evidence="3">2.7.13.3</ecNumber>
    </recommendedName>
</protein>
<organism evidence="16 17">
    <name type="scientific">Paenibacillus aquistagni</name>
    <dbReference type="NCBI Taxonomy" id="1852522"/>
    <lineage>
        <taxon>Bacteria</taxon>
        <taxon>Bacillati</taxon>
        <taxon>Bacillota</taxon>
        <taxon>Bacilli</taxon>
        <taxon>Bacillales</taxon>
        <taxon>Paenibacillaceae</taxon>
        <taxon>Paenibacillus</taxon>
    </lineage>
</organism>
<dbReference type="PROSITE" id="PS50885">
    <property type="entry name" value="HAMP"/>
    <property type="match status" value="1"/>
</dbReference>
<dbReference type="Gene3D" id="1.10.8.500">
    <property type="entry name" value="HAMP domain in histidine kinase"/>
    <property type="match status" value="1"/>
</dbReference>
<evidence type="ECO:0000256" key="9">
    <source>
        <dbReference type="ARBA" id="ARBA00022840"/>
    </source>
</evidence>
<feature type="transmembrane region" description="Helical" evidence="12">
    <location>
        <begin position="184"/>
        <end position="207"/>
    </location>
</feature>
<dbReference type="InterPro" id="IPR003661">
    <property type="entry name" value="HisK_dim/P_dom"/>
</dbReference>
<keyword evidence="9" id="KW-0067">ATP-binding</keyword>
<keyword evidence="6" id="KW-0808">Transferase</keyword>
<keyword evidence="12" id="KW-0812">Transmembrane</keyword>
<evidence type="ECO:0000259" key="14">
    <source>
        <dbReference type="PROSITE" id="PS50112"/>
    </source>
</evidence>
<keyword evidence="11 12" id="KW-0472">Membrane</keyword>
<evidence type="ECO:0000256" key="2">
    <source>
        <dbReference type="ARBA" id="ARBA00004651"/>
    </source>
</evidence>
<evidence type="ECO:0000256" key="4">
    <source>
        <dbReference type="ARBA" id="ARBA00022475"/>
    </source>
</evidence>
<dbReference type="InterPro" id="IPR003660">
    <property type="entry name" value="HAMP_dom"/>
</dbReference>
<dbReference type="InterPro" id="IPR036097">
    <property type="entry name" value="HisK_dim/P_sf"/>
</dbReference>
<keyword evidence="17" id="KW-1185">Reference proteome</keyword>
<dbReference type="Proteomes" id="UP000193834">
    <property type="component" value="Unassembled WGS sequence"/>
</dbReference>
<dbReference type="InterPro" id="IPR035965">
    <property type="entry name" value="PAS-like_dom_sf"/>
</dbReference>
<dbReference type="AlphaFoldDB" id="A0A1X7KJM4"/>
<dbReference type="PANTHER" id="PTHR45453:SF1">
    <property type="entry name" value="PHOSPHATE REGULON SENSOR PROTEIN PHOR"/>
    <property type="match status" value="1"/>
</dbReference>
<dbReference type="Pfam" id="PF23846">
    <property type="entry name" value="Cache_WalK"/>
    <property type="match status" value="1"/>
</dbReference>
<evidence type="ECO:0000256" key="5">
    <source>
        <dbReference type="ARBA" id="ARBA00022553"/>
    </source>
</evidence>
<feature type="domain" description="PAS" evidence="14">
    <location>
        <begin position="262"/>
        <end position="303"/>
    </location>
</feature>
<dbReference type="CDD" id="cd06225">
    <property type="entry name" value="HAMP"/>
    <property type="match status" value="1"/>
</dbReference>
<dbReference type="Pfam" id="PF00672">
    <property type="entry name" value="HAMP"/>
    <property type="match status" value="1"/>
</dbReference>
<dbReference type="InterPro" id="IPR013656">
    <property type="entry name" value="PAS_4"/>
</dbReference>
<keyword evidence="7" id="KW-0547">Nucleotide-binding</keyword>
<dbReference type="PANTHER" id="PTHR45453">
    <property type="entry name" value="PHOSPHATE REGULON SENSOR PROTEIN PHOR"/>
    <property type="match status" value="1"/>
</dbReference>
<feature type="domain" description="Histidine kinase" evidence="13">
    <location>
        <begin position="389"/>
        <end position="609"/>
    </location>
</feature>
<comment type="catalytic activity">
    <reaction evidence="1">
        <text>ATP + protein L-histidine = ADP + protein N-phospho-L-histidine.</text>
        <dbReference type="EC" id="2.7.13.3"/>
    </reaction>
</comment>
<feature type="domain" description="HAMP" evidence="15">
    <location>
        <begin position="205"/>
        <end position="257"/>
    </location>
</feature>
<dbReference type="OrthoDB" id="9813151at2"/>
<keyword evidence="5" id="KW-0597">Phosphoprotein</keyword>
<dbReference type="Pfam" id="PF08448">
    <property type="entry name" value="PAS_4"/>
    <property type="match status" value="1"/>
</dbReference>
<dbReference type="CDD" id="cd00130">
    <property type="entry name" value="PAS"/>
    <property type="match status" value="1"/>
</dbReference>
<dbReference type="PROSITE" id="PS50112">
    <property type="entry name" value="PAS"/>
    <property type="match status" value="1"/>
</dbReference>
<dbReference type="GO" id="GO:0004721">
    <property type="term" value="F:phosphoprotein phosphatase activity"/>
    <property type="evidence" value="ECO:0007669"/>
    <property type="project" value="TreeGrafter"/>
</dbReference>
<keyword evidence="4" id="KW-1003">Cell membrane</keyword>
<reference evidence="16 17" key="1">
    <citation type="submission" date="2017-04" db="EMBL/GenBank/DDBJ databases">
        <authorList>
            <person name="Afonso C.L."/>
            <person name="Miller P.J."/>
            <person name="Scott M.A."/>
            <person name="Spackman E."/>
            <person name="Goraichik I."/>
            <person name="Dimitrov K.M."/>
            <person name="Suarez D.L."/>
            <person name="Swayne D.E."/>
        </authorList>
    </citation>
    <scope>NUCLEOTIDE SEQUENCE [LARGE SCALE GENOMIC DNA]</scope>
    <source>
        <strain evidence="16 17">11</strain>
    </source>
</reference>
<dbReference type="SUPFAM" id="SSF158472">
    <property type="entry name" value="HAMP domain-like"/>
    <property type="match status" value="1"/>
</dbReference>
<evidence type="ECO:0000256" key="10">
    <source>
        <dbReference type="ARBA" id="ARBA00023012"/>
    </source>
</evidence>
<dbReference type="SUPFAM" id="SSF47384">
    <property type="entry name" value="Homodimeric domain of signal transducing histidine kinase"/>
    <property type="match status" value="1"/>
</dbReference>
<keyword evidence="8 16" id="KW-0418">Kinase</keyword>
<dbReference type="InterPro" id="IPR004358">
    <property type="entry name" value="Sig_transdc_His_kin-like_C"/>
</dbReference>
<dbReference type="CDD" id="cd16922">
    <property type="entry name" value="HATPase_EvgS-ArcB-TorS-like"/>
    <property type="match status" value="1"/>
</dbReference>
<dbReference type="Gene3D" id="3.30.565.10">
    <property type="entry name" value="Histidine kinase-like ATPase, C-terminal domain"/>
    <property type="match status" value="1"/>
</dbReference>
<dbReference type="InterPro" id="IPR003594">
    <property type="entry name" value="HATPase_dom"/>
</dbReference>
<evidence type="ECO:0000256" key="12">
    <source>
        <dbReference type="SAM" id="Phobius"/>
    </source>
</evidence>
<name>A0A1X7KJM4_9BACL</name>
<dbReference type="NCBIfam" id="TIGR00229">
    <property type="entry name" value="sensory_box"/>
    <property type="match status" value="1"/>
</dbReference>
<evidence type="ECO:0000256" key="6">
    <source>
        <dbReference type="ARBA" id="ARBA00022679"/>
    </source>
</evidence>
<dbReference type="SMART" id="SM00388">
    <property type="entry name" value="HisKA"/>
    <property type="match status" value="1"/>
</dbReference>
<dbReference type="Pfam" id="PF02518">
    <property type="entry name" value="HATPase_c"/>
    <property type="match status" value="1"/>
</dbReference>
<accession>A0A1X7KJM4</accession>
<dbReference type="SMART" id="SM00091">
    <property type="entry name" value="PAS"/>
    <property type="match status" value="1"/>
</dbReference>
<dbReference type="FunFam" id="3.30.565.10:FF:000006">
    <property type="entry name" value="Sensor histidine kinase WalK"/>
    <property type="match status" value="1"/>
</dbReference>
<dbReference type="SMART" id="SM00304">
    <property type="entry name" value="HAMP"/>
    <property type="match status" value="1"/>
</dbReference>
<dbReference type="InterPro" id="IPR050351">
    <property type="entry name" value="BphY/WalK/GraS-like"/>
</dbReference>
<keyword evidence="12" id="KW-1133">Transmembrane helix</keyword>
<gene>
    <name evidence="16" type="ORF">SAMN06295960_2402</name>
</gene>
<dbReference type="RefSeq" id="WP_085494613.1">
    <property type="nucleotide sequence ID" value="NZ_FXAZ01000003.1"/>
</dbReference>
<evidence type="ECO:0000256" key="8">
    <source>
        <dbReference type="ARBA" id="ARBA00022777"/>
    </source>
</evidence>
<proteinExistence type="predicted"/>
<evidence type="ECO:0000256" key="11">
    <source>
        <dbReference type="ARBA" id="ARBA00023136"/>
    </source>
</evidence>
<dbReference type="InterPro" id="IPR049814">
    <property type="entry name" value="Resp_reg_WalK"/>
</dbReference>
<evidence type="ECO:0000313" key="16">
    <source>
        <dbReference type="EMBL" id="SMG41458.1"/>
    </source>
</evidence>
<dbReference type="InterPro" id="IPR005467">
    <property type="entry name" value="His_kinase_dom"/>
</dbReference>
<comment type="subcellular location">
    <subcellularLocation>
        <location evidence="2">Cell membrane</location>
        <topology evidence="2">Multi-pass membrane protein</topology>
    </subcellularLocation>
</comment>
<dbReference type="PROSITE" id="PS50109">
    <property type="entry name" value="HIS_KIN"/>
    <property type="match status" value="1"/>
</dbReference>
<dbReference type="SUPFAM" id="SSF55785">
    <property type="entry name" value="PYP-like sensor domain (PAS domain)"/>
    <property type="match status" value="1"/>
</dbReference>
<evidence type="ECO:0000259" key="13">
    <source>
        <dbReference type="PROSITE" id="PS50109"/>
    </source>
</evidence>
<dbReference type="GO" id="GO:0000155">
    <property type="term" value="F:phosphorelay sensor kinase activity"/>
    <property type="evidence" value="ECO:0007669"/>
    <property type="project" value="InterPro"/>
</dbReference>
<dbReference type="GO" id="GO:0005524">
    <property type="term" value="F:ATP binding"/>
    <property type="evidence" value="ECO:0007669"/>
    <property type="project" value="UniProtKB-KW"/>
</dbReference>